<feature type="transmembrane region" description="Helical" evidence="9">
    <location>
        <begin position="12"/>
        <end position="31"/>
    </location>
</feature>
<reference evidence="11" key="1">
    <citation type="submission" date="2016-10" db="EMBL/GenBank/DDBJ databases">
        <title>Sequence of Gallionella enrichment culture.</title>
        <authorList>
            <person name="Poehlein A."/>
            <person name="Muehling M."/>
            <person name="Daniel R."/>
        </authorList>
    </citation>
    <scope>NUCLEOTIDE SEQUENCE</scope>
</reference>
<accession>A0A1J5T620</accession>
<dbReference type="AlphaFoldDB" id="A0A1J5T620"/>
<feature type="transmembrane region" description="Helical" evidence="9">
    <location>
        <begin position="152"/>
        <end position="173"/>
    </location>
</feature>
<gene>
    <name evidence="11" type="ORF">GALL_84910</name>
</gene>
<name>A0A1J5T620_9ZZZZ</name>
<dbReference type="EMBL" id="MLJW01000027">
    <property type="protein sequence ID" value="OIR09260.1"/>
    <property type="molecule type" value="Genomic_DNA"/>
</dbReference>
<comment type="subcellular location">
    <subcellularLocation>
        <location evidence="1">Cell membrane</location>
        <topology evidence="1">Multi-pass membrane protein</topology>
    </subcellularLocation>
</comment>
<evidence type="ECO:0000256" key="1">
    <source>
        <dbReference type="ARBA" id="ARBA00004651"/>
    </source>
</evidence>
<keyword evidence="3" id="KW-0813">Transport</keyword>
<dbReference type="PANTHER" id="PTHR30625">
    <property type="entry name" value="PROTEIN TOLQ"/>
    <property type="match status" value="1"/>
</dbReference>
<dbReference type="InterPro" id="IPR050790">
    <property type="entry name" value="ExbB/TolQ_transport"/>
</dbReference>
<evidence type="ECO:0000256" key="4">
    <source>
        <dbReference type="ARBA" id="ARBA00022475"/>
    </source>
</evidence>
<comment type="caution">
    <text evidence="11">The sequence shown here is derived from an EMBL/GenBank/DDBJ whole genome shotgun (WGS) entry which is preliminary data.</text>
</comment>
<dbReference type="GO" id="GO:0005886">
    <property type="term" value="C:plasma membrane"/>
    <property type="evidence" value="ECO:0007669"/>
    <property type="project" value="UniProtKB-SubCell"/>
</dbReference>
<comment type="similarity">
    <text evidence="2">Belongs to the ExbB/TolQ family.</text>
</comment>
<evidence type="ECO:0000256" key="6">
    <source>
        <dbReference type="ARBA" id="ARBA00022927"/>
    </source>
</evidence>
<evidence type="ECO:0000256" key="3">
    <source>
        <dbReference type="ARBA" id="ARBA00022448"/>
    </source>
</evidence>
<evidence type="ECO:0000256" key="8">
    <source>
        <dbReference type="ARBA" id="ARBA00023136"/>
    </source>
</evidence>
<evidence type="ECO:0000313" key="11">
    <source>
        <dbReference type="EMBL" id="OIR09260.1"/>
    </source>
</evidence>
<dbReference type="InterPro" id="IPR002898">
    <property type="entry name" value="MotA_ExbB_proton_chnl"/>
</dbReference>
<evidence type="ECO:0000256" key="7">
    <source>
        <dbReference type="ARBA" id="ARBA00022989"/>
    </source>
</evidence>
<sequence>MSLLSFNVMTRGGPMMWVLLALGATALVFFIERTLFLHRGQISAKAFVDGIKNILAKRRIVEALTVCEETPGPVAAVVKAALLHAHEDEARMRFAVQEAAIVEIPSLDRRLGSIAAIAQVAPLVGLLGTLLGFITTFAAFERDYATASALARGMWMALLSTAGSLMLAIPTRLAHHFLASRVRAIIRDIEWAGNEIMEYLVIEYRASAGQEEEKGP</sequence>
<keyword evidence="6" id="KW-0653">Protein transport</keyword>
<keyword evidence="5 9" id="KW-0812">Transmembrane</keyword>
<evidence type="ECO:0000256" key="2">
    <source>
        <dbReference type="ARBA" id="ARBA00010442"/>
    </source>
</evidence>
<keyword evidence="4" id="KW-1003">Cell membrane</keyword>
<feature type="transmembrane region" description="Helical" evidence="9">
    <location>
        <begin position="114"/>
        <end position="140"/>
    </location>
</feature>
<evidence type="ECO:0000259" key="10">
    <source>
        <dbReference type="Pfam" id="PF01618"/>
    </source>
</evidence>
<dbReference type="Pfam" id="PF01618">
    <property type="entry name" value="MotA_ExbB"/>
    <property type="match status" value="1"/>
</dbReference>
<proteinExistence type="inferred from homology"/>
<keyword evidence="8 9" id="KW-0472">Membrane</keyword>
<evidence type="ECO:0000256" key="5">
    <source>
        <dbReference type="ARBA" id="ARBA00022692"/>
    </source>
</evidence>
<dbReference type="GO" id="GO:0017038">
    <property type="term" value="P:protein import"/>
    <property type="evidence" value="ECO:0007669"/>
    <property type="project" value="TreeGrafter"/>
</dbReference>
<evidence type="ECO:0000256" key="9">
    <source>
        <dbReference type="SAM" id="Phobius"/>
    </source>
</evidence>
<keyword evidence="7 9" id="KW-1133">Transmembrane helix</keyword>
<organism evidence="11">
    <name type="scientific">mine drainage metagenome</name>
    <dbReference type="NCBI Taxonomy" id="410659"/>
    <lineage>
        <taxon>unclassified sequences</taxon>
        <taxon>metagenomes</taxon>
        <taxon>ecological metagenomes</taxon>
    </lineage>
</organism>
<dbReference type="PANTHER" id="PTHR30625:SF15">
    <property type="entry name" value="BIOPOLYMER TRANSPORT PROTEIN EXBB"/>
    <property type="match status" value="1"/>
</dbReference>
<feature type="domain" description="MotA/TolQ/ExbB proton channel" evidence="10">
    <location>
        <begin position="74"/>
        <end position="190"/>
    </location>
</feature>
<protein>
    <submittedName>
        <fullName evidence="11">Colicin uptake protein TolQ</fullName>
    </submittedName>
</protein>